<gene>
    <name evidence="1" type="ORF">HUO14_10490</name>
</gene>
<dbReference type="InterPro" id="IPR025961">
    <property type="entry name" value="Metal_resist"/>
</dbReference>
<protein>
    <submittedName>
        <fullName evidence="1">Periplasmic heavy metal sensor</fullName>
    </submittedName>
</protein>
<keyword evidence="2" id="KW-1185">Reference proteome</keyword>
<dbReference type="RefSeq" id="WP_100093780.1">
    <property type="nucleotide sequence ID" value="NZ_JABWMH010000003.1"/>
</dbReference>
<dbReference type="Proteomes" id="UP000652427">
    <property type="component" value="Unassembled WGS sequence"/>
</dbReference>
<dbReference type="EMBL" id="JABWMH010000003">
    <property type="protein sequence ID" value="NVD28329.1"/>
    <property type="molecule type" value="Genomic_DNA"/>
</dbReference>
<reference evidence="1 2" key="1">
    <citation type="submission" date="2020-06" db="EMBL/GenBank/DDBJ databases">
        <authorList>
            <person name="Kim S.-J."/>
            <person name="Park S.-J."/>
        </authorList>
    </citation>
    <scope>NUCLEOTIDE SEQUENCE [LARGE SCALE GENOMIC DNA]</scope>
    <source>
        <strain evidence="1 2">SW-151</strain>
    </source>
</reference>
<evidence type="ECO:0000313" key="2">
    <source>
        <dbReference type="Proteomes" id="UP000652427"/>
    </source>
</evidence>
<proteinExistence type="predicted"/>
<dbReference type="Pfam" id="PF13801">
    <property type="entry name" value="Metal_resist"/>
    <property type="match status" value="1"/>
</dbReference>
<evidence type="ECO:0000313" key="1">
    <source>
        <dbReference type="EMBL" id="NVD28329.1"/>
    </source>
</evidence>
<sequence>MKFGPIQIILLVLLALGAGWIGSLGAKHWSQSDDQNVGVHSFVHEELDLDKAQEKQLAELESDFGIRRQALDLALRSANADLAAAIEEEHQYGPKVSTAIEAVHVQMGLLQKVTVEHLFKMRALLNPDQQRAFDERVSNSLTAGY</sequence>
<accession>A0ABX2N3T7</accession>
<dbReference type="Gene3D" id="1.20.120.1490">
    <property type="match status" value="1"/>
</dbReference>
<comment type="caution">
    <text evidence="1">The sequence shown here is derived from an EMBL/GenBank/DDBJ whole genome shotgun (WGS) entry which is preliminary data.</text>
</comment>
<organism evidence="1 2">
    <name type="scientific">Parasphingorhabdus flavimaris</name>
    <dbReference type="NCBI Taxonomy" id="266812"/>
    <lineage>
        <taxon>Bacteria</taxon>
        <taxon>Pseudomonadati</taxon>
        <taxon>Pseudomonadota</taxon>
        <taxon>Alphaproteobacteria</taxon>
        <taxon>Sphingomonadales</taxon>
        <taxon>Sphingomonadaceae</taxon>
        <taxon>Parasphingorhabdus</taxon>
    </lineage>
</organism>
<name>A0ABX2N3T7_9SPHN</name>